<feature type="domain" description="Reticulon" evidence="8">
    <location>
        <begin position="133"/>
        <end position="248"/>
    </location>
</feature>
<dbReference type="GO" id="GO:0071787">
    <property type="term" value="P:endoplasmic reticulum tubular network formation"/>
    <property type="evidence" value="ECO:0007669"/>
    <property type="project" value="TreeGrafter"/>
</dbReference>
<dbReference type="AlphaFoldDB" id="A0A9N7W0G1"/>
<organism evidence="9 10">
    <name type="scientific">Pleuronectes platessa</name>
    <name type="common">European plaice</name>
    <dbReference type="NCBI Taxonomy" id="8262"/>
    <lineage>
        <taxon>Eukaryota</taxon>
        <taxon>Metazoa</taxon>
        <taxon>Chordata</taxon>
        <taxon>Craniata</taxon>
        <taxon>Vertebrata</taxon>
        <taxon>Euteleostomi</taxon>
        <taxon>Actinopterygii</taxon>
        <taxon>Neopterygii</taxon>
        <taxon>Teleostei</taxon>
        <taxon>Neoteleostei</taxon>
        <taxon>Acanthomorphata</taxon>
        <taxon>Carangaria</taxon>
        <taxon>Pleuronectiformes</taxon>
        <taxon>Pleuronectoidei</taxon>
        <taxon>Pleuronectidae</taxon>
        <taxon>Pleuronectes</taxon>
    </lineage>
</organism>
<comment type="caution">
    <text evidence="9">The sequence shown here is derived from an EMBL/GenBank/DDBJ whole genome shotgun (WGS) entry which is preliminary data.</text>
</comment>
<accession>A0A9N7W0G1</accession>
<dbReference type="GO" id="GO:0007420">
    <property type="term" value="P:brain development"/>
    <property type="evidence" value="ECO:0007669"/>
    <property type="project" value="TreeGrafter"/>
</dbReference>
<dbReference type="InterPro" id="IPR046964">
    <property type="entry name" value="RTN1-4"/>
</dbReference>
<gene>
    <name evidence="9" type="ORF">PLEPLA_LOCUS48384</name>
</gene>
<dbReference type="GO" id="GO:0030182">
    <property type="term" value="P:neuron differentiation"/>
    <property type="evidence" value="ECO:0007669"/>
    <property type="project" value="TreeGrafter"/>
</dbReference>
<dbReference type="Gene3D" id="1.20.5.2480">
    <property type="match status" value="1"/>
</dbReference>
<protein>
    <recommendedName>
        <fullName evidence="6">Reticulon</fullName>
    </recommendedName>
</protein>
<keyword evidence="4 6" id="KW-1133">Transmembrane helix</keyword>
<dbReference type="Proteomes" id="UP001153269">
    <property type="component" value="Unassembled WGS sequence"/>
</dbReference>
<dbReference type="EMBL" id="CADEAL010004482">
    <property type="protein sequence ID" value="CAB1460533.1"/>
    <property type="molecule type" value="Genomic_DNA"/>
</dbReference>
<keyword evidence="2 6" id="KW-0812">Transmembrane</keyword>
<dbReference type="PROSITE" id="PS50845">
    <property type="entry name" value="RETICULON"/>
    <property type="match status" value="1"/>
</dbReference>
<keyword evidence="3 6" id="KW-0256">Endoplasmic reticulum</keyword>
<feature type="transmembrane region" description="Helical" evidence="6">
    <location>
        <begin position="254"/>
        <end position="273"/>
    </location>
</feature>
<reference evidence="9" key="1">
    <citation type="submission" date="2020-03" db="EMBL/GenBank/DDBJ databases">
        <authorList>
            <person name="Weist P."/>
        </authorList>
    </citation>
    <scope>NUCLEOTIDE SEQUENCE</scope>
</reference>
<evidence type="ECO:0000256" key="6">
    <source>
        <dbReference type="RuleBase" id="RU210713"/>
    </source>
</evidence>
<keyword evidence="5 6" id="KW-0472">Membrane</keyword>
<keyword evidence="10" id="KW-1185">Reference proteome</keyword>
<evidence type="ECO:0000256" key="2">
    <source>
        <dbReference type="ARBA" id="ARBA00022692"/>
    </source>
</evidence>
<sequence length="299" mass="33049">MEREQDIQPETITIQPSPPNLDTETQERDTGIQREESDSRTTQIVQPPSPALSSQQQRSTQLLDAASLTPEPESPVIRETISVKLLTSGRPRVPAPSPPATVSLNSQEQLVNDHWFSALKLSEDLTVCIHIAVMDLIYWKDTERTGMVLTGLVVGLLTLFQLSIITVFSTASLAVVCVTISMRIYYHVLHALKWGDGVHPFKSYLDLDISFSGEQAELYMQKAIVMTLSAVDTLKRLVFVGNLFDSLKCLSPSLTQASVCLCFLLFLSIICHLPPSIIAMPTVSHSTQTQSCKTCFVCL</sequence>
<evidence type="ECO:0000256" key="3">
    <source>
        <dbReference type="ARBA" id="ARBA00022824"/>
    </source>
</evidence>
<evidence type="ECO:0000256" key="7">
    <source>
        <dbReference type="SAM" id="MobiDB-lite"/>
    </source>
</evidence>
<dbReference type="PANTHER" id="PTHR45799:SF7">
    <property type="entry name" value="RETICULON"/>
    <property type="match status" value="1"/>
</dbReference>
<feature type="compositionally biased region" description="Basic and acidic residues" evidence="7">
    <location>
        <begin position="25"/>
        <end position="39"/>
    </location>
</feature>
<evidence type="ECO:0000256" key="4">
    <source>
        <dbReference type="ARBA" id="ARBA00022989"/>
    </source>
</evidence>
<dbReference type="GO" id="GO:0014069">
    <property type="term" value="C:postsynaptic density"/>
    <property type="evidence" value="ECO:0007669"/>
    <property type="project" value="TreeGrafter"/>
</dbReference>
<proteinExistence type="predicted"/>
<dbReference type="PANTHER" id="PTHR45799">
    <property type="entry name" value="RETICULON-LIKE PROTEIN"/>
    <property type="match status" value="1"/>
</dbReference>
<evidence type="ECO:0000313" key="9">
    <source>
        <dbReference type="EMBL" id="CAB1460533.1"/>
    </source>
</evidence>
<name>A0A9N7W0G1_PLEPL</name>
<feature type="compositionally biased region" description="Polar residues" evidence="7">
    <location>
        <begin position="8"/>
        <end position="23"/>
    </location>
</feature>
<evidence type="ECO:0000256" key="1">
    <source>
        <dbReference type="ARBA" id="ARBA00004477"/>
    </source>
</evidence>
<dbReference type="Pfam" id="PF02453">
    <property type="entry name" value="Reticulon"/>
    <property type="match status" value="1"/>
</dbReference>
<evidence type="ECO:0000259" key="8">
    <source>
        <dbReference type="PROSITE" id="PS50845"/>
    </source>
</evidence>
<comment type="subcellular location">
    <subcellularLocation>
        <location evidence="1 6">Endoplasmic reticulum membrane</location>
        <topology evidence="1 6">Multi-pass membrane protein</topology>
    </subcellularLocation>
</comment>
<dbReference type="GO" id="GO:0043005">
    <property type="term" value="C:neuron projection"/>
    <property type="evidence" value="ECO:0007669"/>
    <property type="project" value="TreeGrafter"/>
</dbReference>
<dbReference type="InterPro" id="IPR003388">
    <property type="entry name" value="Reticulon"/>
</dbReference>
<evidence type="ECO:0000313" key="10">
    <source>
        <dbReference type="Proteomes" id="UP001153269"/>
    </source>
</evidence>
<dbReference type="GO" id="GO:0005789">
    <property type="term" value="C:endoplasmic reticulum membrane"/>
    <property type="evidence" value="ECO:0007669"/>
    <property type="project" value="UniProtKB-SubCell"/>
</dbReference>
<evidence type="ECO:0000256" key="5">
    <source>
        <dbReference type="ARBA" id="ARBA00023136"/>
    </source>
</evidence>
<feature type="compositionally biased region" description="Low complexity" evidence="7">
    <location>
        <begin position="51"/>
        <end position="63"/>
    </location>
</feature>
<feature type="region of interest" description="Disordered" evidence="7">
    <location>
        <begin position="1"/>
        <end position="74"/>
    </location>
</feature>
<feature type="transmembrane region" description="Helical" evidence="6">
    <location>
        <begin position="153"/>
        <end position="186"/>
    </location>
</feature>